<keyword evidence="3" id="KW-0575">Peroxidase</keyword>
<evidence type="ECO:0000256" key="4">
    <source>
        <dbReference type="ARBA" id="ARBA00022862"/>
    </source>
</evidence>
<dbReference type="Pfam" id="PF00578">
    <property type="entry name" value="AhpC-TSA"/>
    <property type="match status" value="1"/>
</dbReference>
<evidence type="ECO:0000256" key="6">
    <source>
        <dbReference type="ARBA" id="ARBA00023157"/>
    </source>
</evidence>
<sequence length="178" mass="18599">MLGCVLVASLAVVGQAKAALAPGDKAPDFNADAALGGQPFKFSLSGALKKGPVVLYFFPKAFTSGCTLEAHLFAEATPKFSALGATVIGMSRDSLETLQRFSVEECRNSFAVAADPESRTIKAYGVGLTLLPDVAGRISFAISPRGQILDTLVSGDPEEHVTAMMKAVQAWRAANPNP</sequence>
<dbReference type="CDD" id="cd03017">
    <property type="entry name" value="PRX_BCP"/>
    <property type="match status" value="1"/>
</dbReference>
<evidence type="ECO:0000256" key="5">
    <source>
        <dbReference type="ARBA" id="ARBA00023002"/>
    </source>
</evidence>
<evidence type="ECO:0000313" key="15">
    <source>
        <dbReference type="Proteomes" id="UP001500279"/>
    </source>
</evidence>
<gene>
    <name evidence="14" type="ORF">GCM10009107_01670</name>
</gene>
<dbReference type="InterPro" id="IPR013766">
    <property type="entry name" value="Thioredoxin_domain"/>
</dbReference>
<dbReference type="EC" id="1.11.1.24" evidence="2"/>
<keyword evidence="15" id="KW-1185">Reference proteome</keyword>
<keyword evidence="4" id="KW-0049">Antioxidant</keyword>
<feature type="signal peptide" evidence="12">
    <location>
        <begin position="1"/>
        <end position="18"/>
    </location>
</feature>
<keyword evidence="7" id="KW-0676">Redox-active center</keyword>
<comment type="caution">
    <text evidence="14">The sequence shown here is derived from an EMBL/GenBank/DDBJ whole genome shotgun (WGS) entry which is preliminary data.</text>
</comment>
<evidence type="ECO:0000256" key="12">
    <source>
        <dbReference type="SAM" id="SignalP"/>
    </source>
</evidence>
<dbReference type="PANTHER" id="PTHR42801">
    <property type="entry name" value="THIOREDOXIN-DEPENDENT PEROXIDE REDUCTASE"/>
    <property type="match status" value="1"/>
</dbReference>
<proteinExistence type="inferred from homology"/>
<protein>
    <recommendedName>
        <fullName evidence="2">thioredoxin-dependent peroxiredoxin</fullName>
        <ecNumber evidence="2">1.11.1.24</ecNumber>
    </recommendedName>
    <alternativeName>
        <fullName evidence="8">Thioredoxin peroxidase</fullName>
    </alternativeName>
    <alternativeName>
        <fullName evidence="10">Thioredoxin-dependent peroxiredoxin Bcp</fullName>
    </alternativeName>
</protein>
<evidence type="ECO:0000256" key="3">
    <source>
        <dbReference type="ARBA" id="ARBA00022559"/>
    </source>
</evidence>
<name>A0ABN1JI16_9BURK</name>
<comment type="catalytic activity">
    <reaction evidence="11">
        <text>a hydroperoxide + [thioredoxin]-dithiol = an alcohol + [thioredoxin]-disulfide + H2O</text>
        <dbReference type="Rhea" id="RHEA:62620"/>
        <dbReference type="Rhea" id="RHEA-COMP:10698"/>
        <dbReference type="Rhea" id="RHEA-COMP:10700"/>
        <dbReference type="ChEBI" id="CHEBI:15377"/>
        <dbReference type="ChEBI" id="CHEBI:29950"/>
        <dbReference type="ChEBI" id="CHEBI:30879"/>
        <dbReference type="ChEBI" id="CHEBI:35924"/>
        <dbReference type="ChEBI" id="CHEBI:50058"/>
        <dbReference type="EC" id="1.11.1.24"/>
    </reaction>
</comment>
<accession>A0ABN1JI16</accession>
<dbReference type="SUPFAM" id="SSF52833">
    <property type="entry name" value="Thioredoxin-like"/>
    <property type="match status" value="1"/>
</dbReference>
<dbReference type="PROSITE" id="PS51352">
    <property type="entry name" value="THIOREDOXIN_2"/>
    <property type="match status" value="1"/>
</dbReference>
<evidence type="ECO:0000256" key="11">
    <source>
        <dbReference type="ARBA" id="ARBA00049091"/>
    </source>
</evidence>
<comment type="function">
    <text evidence="1">Thiol-specific peroxidase that catalyzes the reduction of hydrogen peroxide and organic hydroperoxides to water and alcohols, respectively. Plays a role in cell protection against oxidative stress by detoxifying peroxides and as sensor of hydrogen peroxide-mediated signaling events.</text>
</comment>
<feature type="chain" id="PRO_5046300876" description="thioredoxin-dependent peroxiredoxin" evidence="12">
    <location>
        <begin position="19"/>
        <end position="178"/>
    </location>
</feature>
<evidence type="ECO:0000313" key="14">
    <source>
        <dbReference type="EMBL" id="GAA0740229.1"/>
    </source>
</evidence>
<dbReference type="Proteomes" id="UP001500279">
    <property type="component" value="Unassembled WGS sequence"/>
</dbReference>
<dbReference type="InterPro" id="IPR036249">
    <property type="entry name" value="Thioredoxin-like_sf"/>
</dbReference>
<evidence type="ECO:0000256" key="2">
    <source>
        <dbReference type="ARBA" id="ARBA00013017"/>
    </source>
</evidence>
<keyword evidence="6" id="KW-1015">Disulfide bond</keyword>
<reference evidence="14 15" key="1">
    <citation type="journal article" date="2019" name="Int. J. Syst. Evol. Microbiol.">
        <title>The Global Catalogue of Microorganisms (GCM) 10K type strain sequencing project: providing services to taxonomists for standard genome sequencing and annotation.</title>
        <authorList>
            <consortium name="The Broad Institute Genomics Platform"/>
            <consortium name="The Broad Institute Genome Sequencing Center for Infectious Disease"/>
            <person name="Wu L."/>
            <person name="Ma J."/>
        </authorList>
    </citation>
    <scope>NUCLEOTIDE SEQUENCE [LARGE SCALE GENOMIC DNA]</scope>
    <source>
        <strain evidence="14 15">JCM 15503</strain>
    </source>
</reference>
<dbReference type="InterPro" id="IPR050924">
    <property type="entry name" value="Peroxiredoxin_BCP/PrxQ"/>
</dbReference>
<evidence type="ECO:0000256" key="1">
    <source>
        <dbReference type="ARBA" id="ARBA00003330"/>
    </source>
</evidence>
<evidence type="ECO:0000259" key="13">
    <source>
        <dbReference type="PROSITE" id="PS51352"/>
    </source>
</evidence>
<evidence type="ECO:0000256" key="7">
    <source>
        <dbReference type="ARBA" id="ARBA00023284"/>
    </source>
</evidence>
<dbReference type="InterPro" id="IPR000866">
    <property type="entry name" value="AhpC/TSA"/>
</dbReference>
<organism evidence="14 15">
    <name type="scientific">Ideonella azotifigens</name>
    <dbReference type="NCBI Taxonomy" id="513160"/>
    <lineage>
        <taxon>Bacteria</taxon>
        <taxon>Pseudomonadati</taxon>
        <taxon>Pseudomonadota</taxon>
        <taxon>Betaproteobacteria</taxon>
        <taxon>Burkholderiales</taxon>
        <taxon>Sphaerotilaceae</taxon>
        <taxon>Ideonella</taxon>
    </lineage>
</organism>
<keyword evidence="5" id="KW-0560">Oxidoreductase</keyword>
<evidence type="ECO:0000256" key="8">
    <source>
        <dbReference type="ARBA" id="ARBA00032824"/>
    </source>
</evidence>
<dbReference type="Gene3D" id="3.40.30.10">
    <property type="entry name" value="Glutaredoxin"/>
    <property type="match status" value="1"/>
</dbReference>
<keyword evidence="12" id="KW-0732">Signal</keyword>
<comment type="similarity">
    <text evidence="9">Belongs to the peroxiredoxin family. BCP/PrxQ subfamily.</text>
</comment>
<dbReference type="EMBL" id="BAAAEW010000002">
    <property type="protein sequence ID" value="GAA0740229.1"/>
    <property type="molecule type" value="Genomic_DNA"/>
</dbReference>
<evidence type="ECO:0000256" key="10">
    <source>
        <dbReference type="ARBA" id="ARBA00042639"/>
    </source>
</evidence>
<evidence type="ECO:0000256" key="9">
    <source>
        <dbReference type="ARBA" id="ARBA00038489"/>
    </source>
</evidence>
<feature type="domain" description="Thioredoxin" evidence="13">
    <location>
        <begin position="20"/>
        <end position="170"/>
    </location>
</feature>
<dbReference type="PANTHER" id="PTHR42801:SF4">
    <property type="entry name" value="AHPC_TSA FAMILY PROTEIN"/>
    <property type="match status" value="1"/>
</dbReference>